<keyword evidence="5" id="KW-0805">Transcription regulation</keyword>
<dbReference type="Gene3D" id="6.10.140.30">
    <property type="entry name" value="Anti-sigma-28 factor FlgM"/>
    <property type="match status" value="1"/>
</dbReference>
<keyword evidence="9" id="KW-0966">Cell projection</keyword>
<feature type="domain" description="Anti-sigma-28 factor FlgM C-terminal" evidence="8">
    <location>
        <begin position="33"/>
        <end position="77"/>
    </location>
</feature>
<dbReference type="Pfam" id="PF04316">
    <property type="entry name" value="FlgM"/>
    <property type="match status" value="1"/>
</dbReference>
<protein>
    <recommendedName>
        <fullName evidence="2">Negative regulator of flagellin synthesis</fullName>
    </recommendedName>
</protein>
<proteinExistence type="inferred from homology"/>
<evidence type="ECO:0000256" key="3">
    <source>
        <dbReference type="ARBA" id="ARBA00022491"/>
    </source>
</evidence>
<organism evidence="9 10">
    <name type="scientific">Neobacillus piezotolerans</name>
    <dbReference type="NCBI Taxonomy" id="2259171"/>
    <lineage>
        <taxon>Bacteria</taxon>
        <taxon>Bacillati</taxon>
        <taxon>Bacillota</taxon>
        <taxon>Bacilli</taxon>
        <taxon>Bacillales</taxon>
        <taxon>Bacillaceae</taxon>
        <taxon>Neobacillus</taxon>
    </lineage>
</organism>
<dbReference type="AlphaFoldDB" id="A0A3D8GN46"/>
<accession>A0A3D8GN46</accession>
<dbReference type="Proteomes" id="UP000257144">
    <property type="component" value="Unassembled WGS sequence"/>
</dbReference>
<evidence type="ECO:0000313" key="9">
    <source>
        <dbReference type="EMBL" id="RDU35914.1"/>
    </source>
</evidence>
<evidence type="ECO:0000256" key="2">
    <source>
        <dbReference type="ARBA" id="ARBA00017823"/>
    </source>
</evidence>
<keyword evidence="9" id="KW-0282">Flagellum</keyword>
<evidence type="ECO:0000256" key="5">
    <source>
        <dbReference type="ARBA" id="ARBA00023015"/>
    </source>
</evidence>
<dbReference type="RefSeq" id="WP_115452842.1">
    <property type="nucleotide sequence ID" value="NZ_QNQT01000007.1"/>
</dbReference>
<dbReference type="NCBIfam" id="TIGR03824">
    <property type="entry name" value="FlgM_jcvi"/>
    <property type="match status" value="1"/>
</dbReference>
<keyword evidence="9" id="KW-0969">Cilium</keyword>
<dbReference type="GO" id="GO:0044781">
    <property type="term" value="P:bacterial-type flagellum organization"/>
    <property type="evidence" value="ECO:0007669"/>
    <property type="project" value="UniProtKB-KW"/>
</dbReference>
<dbReference type="SUPFAM" id="SSF101498">
    <property type="entry name" value="Anti-sigma factor FlgM"/>
    <property type="match status" value="1"/>
</dbReference>
<dbReference type="InterPro" id="IPR007412">
    <property type="entry name" value="FlgM"/>
</dbReference>
<name>A0A3D8GN46_9BACI</name>
<dbReference type="EMBL" id="QNQT01000007">
    <property type="protein sequence ID" value="RDU35914.1"/>
    <property type="molecule type" value="Genomic_DNA"/>
</dbReference>
<keyword evidence="4" id="KW-1005">Bacterial flagellum biogenesis</keyword>
<dbReference type="OrthoDB" id="2991036at2"/>
<comment type="similarity">
    <text evidence="1">Belongs to the FlgM family.</text>
</comment>
<evidence type="ECO:0000256" key="6">
    <source>
        <dbReference type="ARBA" id="ARBA00023163"/>
    </source>
</evidence>
<keyword evidence="3" id="KW-0678">Repressor</keyword>
<dbReference type="GO" id="GO:0045892">
    <property type="term" value="P:negative regulation of DNA-templated transcription"/>
    <property type="evidence" value="ECO:0007669"/>
    <property type="project" value="InterPro"/>
</dbReference>
<sequence length="88" mass="10064">MKINPSNRIDAAYQAYRKNQPSRAEGTKKDKVDTVELSNEAQLQIQKDKELRIQQLKSQIENGTYKVDSEKIADKLISLWNSGAKLDE</sequence>
<keyword evidence="6" id="KW-0804">Transcription</keyword>
<evidence type="ECO:0000259" key="8">
    <source>
        <dbReference type="Pfam" id="PF04316"/>
    </source>
</evidence>
<evidence type="ECO:0000256" key="4">
    <source>
        <dbReference type="ARBA" id="ARBA00022795"/>
    </source>
</evidence>
<feature type="region of interest" description="Disordered" evidence="7">
    <location>
        <begin position="1"/>
        <end position="32"/>
    </location>
</feature>
<reference evidence="9 10" key="1">
    <citation type="submission" date="2018-07" db="EMBL/GenBank/DDBJ databases">
        <title>Bacillus sp. YLB-04 draft genome sequence.</title>
        <authorList>
            <person name="Yu L."/>
            <person name="Tang X."/>
        </authorList>
    </citation>
    <scope>NUCLEOTIDE SEQUENCE [LARGE SCALE GENOMIC DNA]</scope>
    <source>
        <strain evidence="9 10">YLB-04</strain>
    </source>
</reference>
<evidence type="ECO:0000256" key="1">
    <source>
        <dbReference type="ARBA" id="ARBA00005322"/>
    </source>
</evidence>
<comment type="caution">
    <text evidence="9">The sequence shown here is derived from an EMBL/GenBank/DDBJ whole genome shotgun (WGS) entry which is preliminary data.</text>
</comment>
<keyword evidence="10" id="KW-1185">Reference proteome</keyword>
<dbReference type="InterPro" id="IPR031316">
    <property type="entry name" value="FlgM_C"/>
</dbReference>
<gene>
    <name evidence="9" type="primary">flgM</name>
    <name evidence="9" type="ORF">DRW41_15065</name>
</gene>
<evidence type="ECO:0000256" key="7">
    <source>
        <dbReference type="SAM" id="MobiDB-lite"/>
    </source>
</evidence>
<evidence type="ECO:0000313" key="10">
    <source>
        <dbReference type="Proteomes" id="UP000257144"/>
    </source>
</evidence>
<dbReference type="InterPro" id="IPR035890">
    <property type="entry name" value="Anti-sigma-28_factor_FlgM_sf"/>
</dbReference>